<dbReference type="SUPFAM" id="SSF55729">
    <property type="entry name" value="Acyl-CoA N-acyltransferases (Nat)"/>
    <property type="match status" value="1"/>
</dbReference>
<dbReference type="InterPro" id="IPR016181">
    <property type="entry name" value="Acyl_CoA_acyltransferase"/>
</dbReference>
<dbReference type="Proteomes" id="UP000621560">
    <property type="component" value="Unassembled WGS sequence"/>
</dbReference>
<evidence type="ECO:0000313" key="2">
    <source>
        <dbReference type="EMBL" id="MBD2847892.1"/>
    </source>
</evidence>
<dbReference type="CDD" id="cd04301">
    <property type="entry name" value="NAT_SF"/>
    <property type="match status" value="1"/>
</dbReference>
<organism evidence="2 3">
    <name type="scientific">Paenibacillus sabuli</name>
    <dbReference type="NCBI Taxonomy" id="2772509"/>
    <lineage>
        <taxon>Bacteria</taxon>
        <taxon>Bacillati</taxon>
        <taxon>Bacillota</taxon>
        <taxon>Bacilli</taxon>
        <taxon>Bacillales</taxon>
        <taxon>Paenibacillaceae</taxon>
        <taxon>Paenibacillus</taxon>
    </lineage>
</organism>
<keyword evidence="3" id="KW-1185">Reference proteome</keyword>
<reference evidence="2" key="1">
    <citation type="submission" date="2020-09" db="EMBL/GenBank/DDBJ databases">
        <title>A novel bacterium of genus Paenibacillus, isolated from South China Sea.</title>
        <authorList>
            <person name="Huang H."/>
            <person name="Mo K."/>
            <person name="Hu Y."/>
        </authorList>
    </citation>
    <scope>NUCLEOTIDE SEQUENCE</scope>
    <source>
        <strain evidence="2">IB182496</strain>
    </source>
</reference>
<accession>A0A927GUN5</accession>
<dbReference type="Gene3D" id="3.40.630.30">
    <property type="match status" value="1"/>
</dbReference>
<dbReference type="EMBL" id="JACXIZ010000047">
    <property type="protein sequence ID" value="MBD2847892.1"/>
    <property type="molecule type" value="Genomic_DNA"/>
</dbReference>
<comment type="caution">
    <text evidence="2">The sequence shown here is derived from an EMBL/GenBank/DDBJ whole genome shotgun (WGS) entry which is preliminary data.</text>
</comment>
<proteinExistence type="predicted"/>
<sequence>MKKTAYRIKRLTEEAEAARVVDFFLSDASFDDTRHTPGELVHFRTNPFKALQGEYCFWIAQNEQGDIVGVNSLLPNEQQTGGYYWDYVVVHRACRQSGIAAGLIDEMLAFLQKARARYVITYTCDLEAYDPIRKLFERRGFVQIGRCPDYYFDGEDRLIYYLKLTESGV</sequence>
<evidence type="ECO:0000313" key="3">
    <source>
        <dbReference type="Proteomes" id="UP000621560"/>
    </source>
</evidence>
<protein>
    <submittedName>
        <fullName evidence="2">GNAT family N-acetyltransferase</fullName>
    </submittedName>
</protein>
<dbReference type="RefSeq" id="WP_190920997.1">
    <property type="nucleotide sequence ID" value="NZ_JACXIZ010000047.1"/>
</dbReference>
<feature type="domain" description="N-acetyltransferase" evidence="1">
    <location>
        <begin position="6"/>
        <end position="165"/>
    </location>
</feature>
<dbReference type="Pfam" id="PF00583">
    <property type="entry name" value="Acetyltransf_1"/>
    <property type="match status" value="1"/>
</dbReference>
<dbReference type="GO" id="GO:0016747">
    <property type="term" value="F:acyltransferase activity, transferring groups other than amino-acyl groups"/>
    <property type="evidence" value="ECO:0007669"/>
    <property type="project" value="InterPro"/>
</dbReference>
<name>A0A927GUN5_9BACL</name>
<dbReference type="AlphaFoldDB" id="A0A927GUN5"/>
<evidence type="ECO:0000259" key="1">
    <source>
        <dbReference type="PROSITE" id="PS51186"/>
    </source>
</evidence>
<dbReference type="PROSITE" id="PS51186">
    <property type="entry name" value="GNAT"/>
    <property type="match status" value="1"/>
</dbReference>
<dbReference type="InterPro" id="IPR000182">
    <property type="entry name" value="GNAT_dom"/>
</dbReference>
<gene>
    <name evidence="2" type="ORF">IDH44_22075</name>
</gene>